<dbReference type="EMBL" id="QDEB01071790">
    <property type="protein sequence ID" value="RZC35347.1"/>
    <property type="molecule type" value="Genomic_DNA"/>
</dbReference>
<evidence type="ECO:0000313" key="3">
    <source>
        <dbReference type="Proteomes" id="UP000292052"/>
    </source>
</evidence>
<reference evidence="2 3" key="1">
    <citation type="submission" date="2017-03" db="EMBL/GenBank/DDBJ databases">
        <title>Genome of the blue death feigning beetle - Asbolus verrucosus.</title>
        <authorList>
            <person name="Rider S.D."/>
        </authorList>
    </citation>
    <scope>NUCLEOTIDE SEQUENCE [LARGE SCALE GENOMIC DNA]</scope>
    <source>
        <strain evidence="2">Butters</strain>
        <tissue evidence="2">Head and leg muscle</tissue>
    </source>
</reference>
<dbReference type="OrthoDB" id="6374621at2759"/>
<organism evidence="2 3">
    <name type="scientific">Asbolus verrucosus</name>
    <name type="common">Desert ironclad beetle</name>
    <dbReference type="NCBI Taxonomy" id="1661398"/>
    <lineage>
        <taxon>Eukaryota</taxon>
        <taxon>Metazoa</taxon>
        <taxon>Ecdysozoa</taxon>
        <taxon>Arthropoda</taxon>
        <taxon>Hexapoda</taxon>
        <taxon>Insecta</taxon>
        <taxon>Pterygota</taxon>
        <taxon>Neoptera</taxon>
        <taxon>Endopterygota</taxon>
        <taxon>Coleoptera</taxon>
        <taxon>Polyphaga</taxon>
        <taxon>Cucujiformia</taxon>
        <taxon>Tenebrionidae</taxon>
        <taxon>Pimeliinae</taxon>
        <taxon>Asbolus</taxon>
    </lineage>
</organism>
<feature type="non-terminal residue" evidence="2">
    <location>
        <position position="59"/>
    </location>
</feature>
<accession>A0A482VSS6</accession>
<protein>
    <submittedName>
        <fullName evidence="2">Uncharacterized protein</fullName>
    </submittedName>
</protein>
<dbReference type="AlphaFoldDB" id="A0A482VSS6"/>
<evidence type="ECO:0000256" key="1">
    <source>
        <dbReference type="SAM" id="MobiDB-lite"/>
    </source>
</evidence>
<keyword evidence="3" id="KW-1185">Reference proteome</keyword>
<gene>
    <name evidence="2" type="ORF">BDFB_014492</name>
</gene>
<comment type="caution">
    <text evidence="2">The sequence shown here is derived from an EMBL/GenBank/DDBJ whole genome shotgun (WGS) entry which is preliminary data.</text>
</comment>
<name>A0A482VSS6_ASBVE</name>
<sequence length="59" mass="6706">MSGSNLPKAILSPPPFQEEKSEGTSLSATLRLTRYYEIVRTNAMQSLQDMHQNRLKALR</sequence>
<feature type="region of interest" description="Disordered" evidence="1">
    <location>
        <begin position="1"/>
        <end position="24"/>
    </location>
</feature>
<dbReference type="Proteomes" id="UP000292052">
    <property type="component" value="Unassembled WGS sequence"/>
</dbReference>
<evidence type="ECO:0000313" key="2">
    <source>
        <dbReference type="EMBL" id="RZC35347.1"/>
    </source>
</evidence>
<proteinExistence type="predicted"/>